<reference evidence="3 4" key="1">
    <citation type="submission" date="2023-09" db="EMBL/GenBank/DDBJ databases">
        <title>Nesidiocoris tenuis whole genome shotgun sequence.</title>
        <authorList>
            <person name="Shibata T."/>
            <person name="Shimoda M."/>
            <person name="Kobayashi T."/>
            <person name="Uehara T."/>
        </authorList>
    </citation>
    <scope>NUCLEOTIDE SEQUENCE [LARGE SCALE GENOMIC DNA]</scope>
    <source>
        <strain evidence="3 4">Japan</strain>
    </source>
</reference>
<organism evidence="3 4">
    <name type="scientific">Nesidiocoris tenuis</name>
    <dbReference type="NCBI Taxonomy" id="355587"/>
    <lineage>
        <taxon>Eukaryota</taxon>
        <taxon>Metazoa</taxon>
        <taxon>Ecdysozoa</taxon>
        <taxon>Arthropoda</taxon>
        <taxon>Hexapoda</taxon>
        <taxon>Insecta</taxon>
        <taxon>Pterygota</taxon>
        <taxon>Neoptera</taxon>
        <taxon>Paraneoptera</taxon>
        <taxon>Hemiptera</taxon>
        <taxon>Heteroptera</taxon>
        <taxon>Panheteroptera</taxon>
        <taxon>Cimicomorpha</taxon>
        <taxon>Miridae</taxon>
        <taxon>Dicyphina</taxon>
        <taxon>Nesidiocoris</taxon>
    </lineage>
</organism>
<feature type="compositionally biased region" description="Low complexity" evidence="1">
    <location>
        <begin position="241"/>
        <end position="251"/>
    </location>
</feature>
<feature type="compositionally biased region" description="Low complexity" evidence="1">
    <location>
        <begin position="278"/>
        <end position="296"/>
    </location>
</feature>
<feature type="region of interest" description="Disordered" evidence="1">
    <location>
        <begin position="218"/>
        <end position="352"/>
    </location>
</feature>
<feature type="compositionally biased region" description="Basic residues" evidence="1">
    <location>
        <begin position="139"/>
        <end position="153"/>
    </location>
</feature>
<feature type="compositionally biased region" description="Basic and acidic residues" evidence="1">
    <location>
        <begin position="299"/>
        <end position="311"/>
    </location>
</feature>
<proteinExistence type="predicted"/>
<feature type="signal peptide" evidence="2">
    <location>
        <begin position="1"/>
        <end position="20"/>
    </location>
</feature>
<evidence type="ECO:0000256" key="2">
    <source>
        <dbReference type="SAM" id="SignalP"/>
    </source>
</evidence>
<keyword evidence="4" id="KW-1185">Reference proteome</keyword>
<dbReference type="EMBL" id="AP028912">
    <property type="protein sequence ID" value="BES93679.1"/>
    <property type="molecule type" value="Genomic_DNA"/>
</dbReference>
<feature type="region of interest" description="Disordered" evidence="1">
    <location>
        <begin position="46"/>
        <end position="184"/>
    </location>
</feature>
<feature type="chain" id="PRO_5045199630" evidence="2">
    <location>
        <begin position="21"/>
        <end position="393"/>
    </location>
</feature>
<dbReference type="Proteomes" id="UP001307889">
    <property type="component" value="Chromosome 4"/>
</dbReference>
<accession>A0ABN7AQF5</accession>
<sequence>MRVHAMKLAAWILLCGVALAGSVMNDGGAGPPDNVALASQWNLRGPGGPEGWRLHRSGSPPARSPGGPVGPTLKRAYAPPHSMHGPKYGHPAAPVRRQHPQKKRYNHAGPPSGLRGPPPPGWKSKRVSVAPPLFGPAPPRKHRGPNKPHKYNRKPYSNYGGPPHKYSPLQKPYKHSSPHKVDSYGNALGGPYGAGSVHADSYSVAPNTIYKLHKVPQTTYGIPHPTQGSPEPPKSVDDAHSGASSSSSFVHVYQVDQSNNGGNGQDVETKTQYSYGHSPSSPILSQSVSSSSTLLSNYPEKHKGKVYDDMANHNPVYNHNSTSSTSSQSSKSGKVGFTPPKQTYGFQPYDDKDHFSLTPSHSFYSVSSQANSQSADDSLTHNYYNEQQNSQKQ</sequence>
<feature type="compositionally biased region" description="Polar residues" evidence="1">
    <location>
        <begin position="380"/>
        <end position="393"/>
    </location>
</feature>
<gene>
    <name evidence="3" type="ORF">NTJ_06488</name>
</gene>
<evidence type="ECO:0000256" key="1">
    <source>
        <dbReference type="SAM" id="MobiDB-lite"/>
    </source>
</evidence>
<protein>
    <submittedName>
        <fullName evidence="3">Uncharacterized protein</fullName>
    </submittedName>
</protein>
<keyword evidence="2" id="KW-0732">Signal</keyword>
<evidence type="ECO:0000313" key="4">
    <source>
        <dbReference type="Proteomes" id="UP001307889"/>
    </source>
</evidence>
<evidence type="ECO:0000313" key="3">
    <source>
        <dbReference type="EMBL" id="BES93679.1"/>
    </source>
</evidence>
<feature type="compositionally biased region" description="Basic residues" evidence="1">
    <location>
        <begin position="96"/>
        <end position="106"/>
    </location>
</feature>
<feature type="compositionally biased region" description="Low complexity" evidence="1">
    <location>
        <begin position="321"/>
        <end position="332"/>
    </location>
</feature>
<name>A0ABN7AQF5_9HEMI</name>
<feature type="compositionally biased region" description="Low complexity" evidence="1">
    <location>
        <begin position="57"/>
        <end position="66"/>
    </location>
</feature>
<feature type="compositionally biased region" description="Low complexity" evidence="1">
    <location>
        <begin position="366"/>
        <end position="377"/>
    </location>
</feature>
<feature type="region of interest" description="Disordered" evidence="1">
    <location>
        <begin position="366"/>
        <end position="393"/>
    </location>
</feature>